<reference evidence="2" key="2">
    <citation type="submission" date="2025-08" db="UniProtKB">
        <authorList>
            <consortium name="RefSeq"/>
        </authorList>
    </citation>
    <scope>IDENTIFICATION</scope>
</reference>
<organism evidence="1 2">
    <name type="scientific">Gossypium hirsutum</name>
    <name type="common">Upland cotton</name>
    <name type="synonym">Gossypium mexicanum</name>
    <dbReference type="NCBI Taxonomy" id="3635"/>
    <lineage>
        <taxon>Eukaryota</taxon>
        <taxon>Viridiplantae</taxon>
        <taxon>Streptophyta</taxon>
        <taxon>Embryophyta</taxon>
        <taxon>Tracheophyta</taxon>
        <taxon>Spermatophyta</taxon>
        <taxon>Magnoliopsida</taxon>
        <taxon>eudicotyledons</taxon>
        <taxon>Gunneridae</taxon>
        <taxon>Pentapetalae</taxon>
        <taxon>rosids</taxon>
        <taxon>malvids</taxon>
        <taxon>Malvales</taxon>
        <taxon>Malvaceae</taxon>
        <taxon>Malvoideae</taxon>
        <taxon>Gossypium</taxon>
    </lineage>
</organism>
<evidence type="ECO:0000313" key="2">
    <source>
        <dbReference type="RefSeq" id="XP_016743708.2"/>
    </source>
</evidence>
<reference evidence="1" key="1">
    <citation type="journal article" date="2020" name="Nat. Genet.">
        <title>Genomic diversifications of five Gossypium allopolyploid species and their impact on cotton improvement.</title>
        <authorList>
            <person name="Chen Z.J."/>
            <person name="Sreedasyam A."/>
            <person name="Ando A."/>
            <person name="Song Q."/>
            <person name="De Santiago L.M."/>
            <person name="Hulse-Kemp A.M."/>
            <person name="Ding M."/>
            <person name="Ye W."/>
            <person name="Kirkbride R.C."/>
            <person name="Jenkins J."/>
            <person name="Plott C."/>
            <person name="Lovell J."/>
            <person name="Lin Y.M."/>
            <person name="Vaughn R."/>
            <person name="Liu B."/>
            <person name="Simpson S."/>
            <person name="Scheffler B.E."/>
            <person name="Wen L."/>
            <person name="Saski C.A."/>
            <person name="Grover C.E."/>
            <person name="Hu G."/>
            <person name="Conover J.L."/>
            <person name="Carlson J.W."/>
            <person name="Shu S."/>
            <person name="Boston L.B."/>
            <person name="Williams M."/>
            <person name="Peterson D.G."/>
            <person name="McGee K."/>
            <person name="Jones D.C."/>
            <person name="Wendel J.F."/>
            <person name="Stelly D.M."/>
            <person name="Grimwood J."/>
            <person name="Schmutz J."/>
        </authorList>
    </citation>
    <scope>NUCLEOTIDE SEQUENCE [LARGE SCALE GENOMIC DNA]</scope>
    <source>
        <strain evidence="1">cv. TM-1</strain>
    </source>
</reference>
<sequence length="136" mass="15292">MLTARRLVSRNQAFKVGQEFWVYVCCIAFGSPLHRHRQPSATSPSASPLLHLRRHPSAASPVFCHPICLGSIDIDLGKKRRRRLCDLSIVQNTPNLEEGNSEQQTVVGSSNVAETLDDPEEFQKFEDVRCLVIYTT</sequence>
<keyword evidence="1" id="KW-1185">Reference proteome</keyword>
<dbReference type="RefSeq" id="XP_016743708.2">
    <property type="nucleotide sequence ID" value="XM_016888219.2"/>
</dbReference>
<protein>
    <submittedName>
        <fullName evidence="2">Uncharacterized protein isoform X2</fullName>
    </submittedName>
</protein>
<proteinExistence type="predicted"/>
<dbReference type="Proteomes" id="UP000818029">
    <property type="component" value="Chromosome A07"/>
</dbReference>
<gene>
    <name evidence="2" type="primary">LOC107952994</name>
</gene>
<dbReference type="GeneID" id="107952994"/>
<dbReference type="AlphaFoldDB" id="A0A1U8P042"/>
<evidence type="ECO:0000313" key="1">
    <source>
        <dbReference type="Proteomes" id="UP000818029"/>
    </source>
</evidence>
<name>A0A1U8P042_GOSHI</name>
<accession>A0A1U8P042</accession>